<feature type="compositionally biased region" description="Basic and acidic residues" evidence="1">
    <location>
        <begin position="50"/>
        <end position="71"/>
    </location>
</feature>
<sequence>MAAGEHAPDDAQSADRPPDASAADDQSMTTDERAAFATRLIDLPPHRRHEALETLRDDGREEPPAPEERDG</sequence>
<proteinExistence type="predicted"/>
<accession>W0RAE2</accession>
<dbReference type="EMBL" id="CP007128">
    <property type="protein sequence ID" value="AHG87746.1"/>
    <property type="molecule type" value="Genomic_DNA"/>
</dbReference>
<gene>
    <name evidence="2" type="ORF">J421_0209</name>
</gene>
<dbReference type="Proteomes" id="UP000019151">
    <property type="component" value="Chromosome"/>
</dbReference>
<feature type="region of interest" description="Disordered" evidence="1">
    <location>
        <begin position="1"/>
        <end position="71"/>
    </location>
</feature>
<protein>
    <submittedName>
        <fullName evidence="2">Uncharacterized protein</fullName>
    </submittedName>
</protein>
<evidence type="ECO:0000256" key="1">
    <source>
        <dbReference type="SAM" id="MobiDB-lite"/>
    </source>
</evidence>
<dbReference type="InParanoid" id="W0RAE2"/>
<dbReference type="KEGG" id="gba:J421_0209"/>
<feature type="compositionally biased region" description="Low complexity" evidence="1">
    <location>
        <begin position="10"/>
        <end position="27"/>
    </location>
</feature>
<name>W0RAE2_9BACT</name>
<reference evidence="2 3" key="1">
    <citation type="journal article" date="2014" name="Genome Announc.">
        <title>Genome Sequence and Methylome of Soil Bacterium Gemmatirosa kalamazoonensis KBS708T, a Member of the Rarely Cultivated Gemmatimonadetes Phylum.</title>
        <authorList>
            <person name="Debruyn J.M."/>
            <person name="Radosevich M."/>
            <person name="Wommack K.E."/>
            <person name="Polson S.W."/>
            <person name="Hauser L.J."/>
            <person name="Fawaz M.N."/>
            <person name="Korlach J."/>
            <person name="Tsai Y.C."/>
        </authorList>
    </citation>
    <scope>NUCLEOTIDE SEQUENCE [LARGE SCALE GENOMIC DNA]</scope>
    <source>
        <strain evidence="2 3">KBS708</strain>
    </source>
</reference>
<dbReference type="HOGENOM" id="CLU_2734251_0_0_0"/>
<evidence type="ECO:0000313" key="2">
    <source>
        <dbReference type="EMBL" id="AHG87746.1"/>
    </source>
</evidence>
<keyword evidence="3" id="KW-1185">Reference proteome</keyword>
<evidence type="ECO:0000313" key="3">
    <source>
        <dbReference type="Proteomes" id="UP000019151"/>
    </source>
</evidence>
<dbReference type="AlphaFoldDB" id="W0RAE2"/>
<organism evidence="2 3">
    <name type="scientific">Gemmatirosa kalamazoonensis</name>
    <dbReference type="NCBI Taxonomy" id="861299"/>
    <lineage>
        <taxon>Bacteria</taxon>
        <taxon>Pseudomonadati</taxon>
        <taxon>Gemmatimonadota</taxon>
        <taxon>Gemmatimonadia</taxon>
        <taxon>Gemmatimonadales</taxon>
        <taxon>Gemmatimonadaceae</taxon>
        <taxon>Gemmatirosa</taxon>
    </lineage>
</organism>